<organism evidence="12 13">
    <name type="scientific">Trema orientale</name>
    <name type="common">Charcoal tree</name>
    <name type="synonym">Celtis orientalis</name>
    <dbReference type="NCBI Taxonomy" id="63057"/>
    <lineage>
        <taxon>Eukaryota</taxon>
        <taxon>Viridiplantae</taxon>
        <taxon>Streptophyta</taxon>
        <taxon>Embryophyta</taxon>
        <taxon>Tracheophyta</taxon>
        <taxon>Spermatophyta</taxon>
        <taxon>Magnoliopsida</taxon>
        <taxon>eudicotyledons</taxon>
        <taxon>Gunneridae</taxon>
        <taxon>Pentapetalae</taxon>
        <taxon>rosids</taxon>
        <taxon>fabids</taxon>
        <taxon>Rosales</taxon>
        <taxon>Cannabaceae</taxon>
        <taxon>Trema</taxon>
    </lineage>
</organism>
<feature type="compositionally biased region" description="Basic and acidic residues" evidence="10">
    <location>
        <begin position="11"/>
        <end position="22"/>
    </location>
</feature>
<dbReference type="PANTHER" id="PTHR26374">
    <property type="entry name" value="ZINC FINGER PROTEIN ZAT5"/>
    <property type="match status" value="1"/>
</dbReference>
<accession>A0A2P5FVH1</accession>
<feature type="domain" description="C2H2-type" evidence="11">
    <location>
        <begin position="156"/>
        <end position="183"/>
    </location>
</feature>
<keyword evidence="13" id="KW-1185">Reference proteome</keyword>
<reference evidence="13" key="1">
    <citation type="submission" date="2016-06" db="EMBL/GenBank/DDBJ databases">
        <title>Parallel loss of symbiosis genes in relatives of nitrogen-fixing non-legume Parasponia.</title>
        <authorList>
            <person name="Van Velzen R."/>
            <person name="Holmer R."/>
            <person name="Bu F."/>
            <person name="Rutten L."/>
            <person name="Van Zeijl A."/>
            <person name="Liu W."/>
            <person name="Santuari L."/>
            <person name="Cao Q."/>
            <person name="Sharma T."/>
            <person name="Shen D."/>
            <person name="Roswanjaya Y."/>
            <person name="Wardhani T."/>
            <person name="Kalhor M.S."/>
            <person name="Jansen J."/>
            <person name="Van den Hoogen J."/>
            <person name="Gungor B."/>
            <person name="Hartog M."/>
            <person name="Hontelez J."/>
            <person name="Verver J."/>
            <person name="Yang W.-C."/>
            <person name="Schijlen E."/>
            <person name="Repin R."/>
            <person name="Schilthuizen M."/>
            <person name="Schranz E."/>
            <person name="Heidstra R."/>
            <person name="Miyata K."/>
            <person name="Fedorova E."/>
            <person name="Kohlen W."/>
            <person name="Bisseling T."/>
            <person name="Smit S."/>
            <person name="Geurts R."/>
        </authorList>
    </citation>
    <scope>NUCLEOTIDE SEQUENCE [LARGE SCALE GENOMIC DNA]</scope>
    <source>
        <strain evidence="13">cv. RG33-2</strain>
    </source>
</reference>
<dbReference type="PROSITE" id="PS00028">
    <property type="entry name" value="ZINC_FINGER_C2H2_1"/>
    <property type="match status" value="2"/>
</dbReference>
<dbReference type="FunCoup" id="A0A2P5FVH1">
    <property type="interactions" value="10"/>
</dbReference>
<feature type="region of interest" description="Disordered" evidence="10">
    <location>
        <begin position="1"/>
        <end position="22"/>
    </location>
</feature>
<feature type="compositionally biased region" description="Low complexity" evidence="10">
    <location>
        <begin position="280"/>
        <end position="291"/>
    </location>
</feature>
<comment type="subcellular location">
    <subcellularLocation>
        <location evidence="1">Nucleus</location>
    </subcellularLocation>
</comment>
<name>A0A2P5FVH1_TREOI</name>
<keyword evidence="8" id="KW-0539">Nucleus</keyword>
<keyword evidence="3" id="KW-0677">Repeat</keyword>
<evidence type="ECO:0000256" key="7">
    <source>
        <dbReference type="ARBA" id="ARBA00023163"/>
    </source>
</evidence>
<evidence type="ECO:0000256" key="8">
    <source>
        <dbReference type="ARBA" id="ARBA00023242"/>
    </source>
</evidence>
<evidence type="ECO:0000259" key="11">
    <source>
        <dbReference type="PROSITE" id="PS50157"/>
    </source>
</evidence>
<dbReference type="OrthoDB" id="6077919at2759"/>
<sequence>MEAQEELVNNKGDHHDDHGHDHDRMVMMRQNMMMMMIKGKRTKRPRAAPAPLLISPPTLTNMASSSSSTGGGGGGGGGCVLTSPTTSSTELTETVDTTEEEEDMANCLILLAQGYHGRRTRSPDPDFQATTAAVAGAINKSGGGGGGGGGGGLYVYQCKTCDRCFPSFQALGGHRASHKKPKTTLSNTDQEKKTLSFHVVVDEDEQLVNASTTATTSTAISLHTSNDTSNNKNSSSNKSKVHECAICGAEFTSGQALGGHMRRHRTASFMNAQTTVTTTTTTTSFTSSTTSASHDQPQELKKIKPRNVLALDLNLPAPDDQDRRETKFPFAAEEQIIVFSASSLVDCHY</sequence>
<evidence type="ECO:0000256" key="5">
    <source>
        <dbReference type="ARBA" id="ARBA00022833"/>
    </source>
</evidence>
<evidence type="ECO:0000313" key="12">
    <source>
        <dbReference type="EMBL" id="POO01791.1"/>
    </source>
</evidence>
<feature type="region of interest" description="Disordered" evidence="10">
    <location>
        <begin position="50"/>
        <end position="100"/>
    </location>
</feature>
<dbReference type="SMART" id="SM00355">
    <property type="entry name" value="ZnF_C2H2"/>
    <property type="match status" value="2"/>
</dbReference>
<dbReference type="SUPFAM" id="SSF57667">
    <property type="entry name" value="beta-beta-alpha zinc fingers"/>
    <property type="match status" value="1"/>
</dbReference>
<evidence type="ECO:0000256" key="4">
    <source>
        <dbReference type="ARBA" id="ARBA00022771"/>
    </source>
</evidence>
<dbReference type="GO" id="GO:0005634">
    <property type="term" value="C:nucleus"/>
    <property type="evidence" value="ECO:0007669"/>
    <property type="project" value="UniProtKB-SubCell"/>
</dbReference>
<dbReference type="STRING" id="63057.A0A2P5FVH1"/>
<keyword evidence="5" id="KW-0862">Zinc</keyword>
<gene>
    <name evidence="12" type="ORF">TorRG33x02_025680</name>
</gene>
<keyword evidence="4 9" id="KW-0863">Zinc-finger</keyword>
<dbReference type="EMBL" id="JXTC01000007">
    <property type="protein sequence ID" value="POO01791.1"/>
    <property type="molecule type" value="Genomic_DNA"/>
</dbReference>
<dbReference type="AlphaFoldDB" id="A0A2P5FVH1"/>
<evidence type="ECO:0000256" key="9">
    <source>
        <dbReference type="PROSITE-ProRule" id="PRU00042"/>
    </source>
</evidence>
<dbReference type="PANTHER" id="PTHR26374:SF378">
    <property type="entry name" value="C2H2-TYPE ZINC FINGER FAMILY PROTEIN"/>
    <property type="match status" value="1"/>
</dbReference>
<dbReference type="PROSITE" id="PS50157">
    <property type="entry name" value="ZINC_FINGER_C2H2_2"/>
    <property type="match status" value="2"/>
</dbReference>
<dbReference type="Proteomes" id="UP000237000">
    <property type="component" value="Unassembled WGS sequence"/>
</dbReference>
<evidence type="ECO:0000256" key="10">
    <source>
        <dbReference type="SAM" id="MobiDB-lite"/>
    </source>
</evidence>
<dbReference type="InParanoid" id="A0A2P5FVH1"/>
<evidence type="ECO:0000256" key="6">
    <source>
        <dbReference type="ARBA" id="ARBA00023015"/>
    </source>
</evidence>
<feature type="compositionally biased region" description="Gly residues" evidence="10">
    <location>
        <begin position="69"/>
        <end position="79"/>
    </location>
</feature>
<dbReference type="InterPro" id="IPR036236">
    <property type="entry name" value="Znf_C2H2_sf"/>
</dbReference>
<keyword evidence="2" id="KW-0479">Metal-binding</keyword>
<dbReference type="GO" id="GO:0008270">
    <property type="term" value="F:zinc ion binding"/>
    <property type="evidence" value="ECO:0007669"/>
    <property type="project" value="UniProtKB-KW"/>
</dbReference>
<feature type="compositionally biased region" description="Low complexity" evidence="10">
    <location>
        <begin position="80"/>
        <end position="95"/>
    </location>
</feature>
<protein>
    <submittedName>
        <fullName evidence="12">TFIIH C1-like domain containing protein</fullName>
    </submittedName>
</protein>
<evidence type="ECO:0000256" key="2">
    <source>
        <dbReference type="ARBA" id="ARBA00022723"/>
    </source>
</evidence>
<dbReference type="InterPro" id="IPR013087">
    <property type="entry name" value="Znf_C2H2_type"/>
</dbReference>
<proteinExistence type="predicted"/>
<comment type="caution">
    <text evidence="12">The sequence shown here is derived from an EMBL/GenBank/DDBJ whole genome shotgun (WGS) entry which is preliminary data.</text>
</comment>
<keyword evidence="7" id="KW-0804">Transcription</keyword>
<keyword evidence="6" id="KW-0805">Transcription regulation</keyword>
<evidence type="ECO:0000313" key="13">
    <source>
        <dbReference type="Proteomes" id="UP000237000"/>
    </source>
</evidence>
<feature type="region of interest" description="Disordered" evidence="10">
    <location>
        <begin position="280"/>
        <end position="299"/>
    </location>
</feature>
<evidence type="ECO:0000256" key="3">
    <source>
        <dbReference type="ARBA" id="ARBA00022737"/>
    </source>
</evidence>
<dbReference type="Pfam" id="PF13912">
    <property type="entry name" value="zf-C2H2_6"/>
    <property type="match status" value="2"/>
</dbReference>
<feature type="domain" description="C2H2-type" evidence="11">
    <location>
        <begin position="242"/>
        <end position="264"/>
    </location>
</feature>
<dbReference type="Gene3D" id="3.30.160.60">
    <property type="entry name" value="Classic Zinc Finger"/>
    <property type="match status" value="1"/>
</dbReference>
<evidence type="ECO:0000256" key="1">
    <source>
        <dbReference type="ARBA" id="ARBA00004123"/>
    </source>
</evidence>